<comment type="function">
    <text evidence="6">RNA-binding component of the large ribosomal subunit. The ribosome is a large ribonucleoprotein complex responsible for the synthesis of proteins in the cell.</text>
</comment>
<evidence type="ECO:0000256" key="6">
    <source>
        <dbReference type="ARBA" id="ARBA00046244"/>
    </source>
</evidence>
<keyword evidence="2" id="KW-0689">Ribosomal protein</keyword>
<proteinExistence type="inferred from homology"/>
<dbReference type="InterPro" id="IPR000077">
    <property type="entry name" value="Ribosomal_eL39"/>
</dbReference>
<dbReference type="PANTHER" id="PTHR19970:SF0">
    <property type="entry name" value="LARGE RIBOSOMAL SUBUNIT PROTEIN EL39"/>
    <property type="match status" value="1"/>
</dbReference>
<reference evidence="8" key="3">
    <citation type="submission" date="2025-09" db="UniProtKB">
        <authorList>
            <consortium name="Ensembl"/>
        </authorList>
    </citation>
    <scope>IDENTIFICATION</scope>
</reference>
<evidence type="ECO:0000256" key="1">
    <source>
        <dbReference type="ARBA" id="ARBA00009339"/>
    </source>
</evidence>
<gene>
    <name evidence="8" type="primary">LOC100473570</name>
</gene>
<dbReference type="AlphaFoldDB" id="A0A7N5K5K2"/>
<dbReference type="GO" id="GO:0022625">
    <property type="term" value="C:cytosolic large ribosomal subunit"/>
    <property type="evidence" value="ECO:0007669"/>
    <property type="project" value="TreeGrafter"/>
</dbReference>
<dbReference type="GO" id="GO:0006412">
    <property type="term" value="P:translation"/>
    <property type="evidence" value="ECO:0007669"/>
    <property type="project" value="InterPro"/>
</dbReference>
<evidence type="ECO:0000256" key="2">
    <source>
        <dbReference type="ARBA" id="ARBA00022980"/>
    </source>
</evidence>
<dbReference type="InParanoid" id="A0A7N5K5K2"/>
<dbReference type="SUPFAM" id="SSF48662">
    <property type="entry name" value="Ribosomal protein L39e"/>
    <property type="match status" value="1"/>
</dbReference>
<sequence>MAAALSPFRRHPGVYGPLIFATSSHKTFGIKRYLAMKQKQNHPIPQWIRVKTGDKIRYNSRRRHWRRTRLGL</sequence>
<name>A0A7N5K5K2_AILME</name>
<dbReference type="Ensembl" id="ENSAMET00000026818.1">
    <property type="protein sequence ID" value="ENSAMEP00000035287.1"/>
    <property type="gene ID" value="ENSAMEG00000025996.1"/>
</dbReference>
<accession>A0A7N5K5K2</accession>
<dbReference type="Gene3D" id="1.10.1620.10">
    <property type="entry name" value="Ribosomal protein L39e"/>
    <property type="match status" value="1"/>
</dbReference>
<keyword evidence="9" id="KW-1185">Reference proteome</keyword>
<dbReference type="GO" id="GO:0003735">
    <property type="term" value="F:structural constituent of ribosome"/>
    <property type="evidence" value="ECO:0007669"/>
    <property type="project" value="InterPro"/>
</dbReference>
<dbReference type="PROSITE" id="PS00051">
    <property type="entry name" value="RIBOSOMAL_L39E"/>
    <property type="match status" value="1"/>
</dbReference>
<dbReference type="GeneTree" id="ENSGT00390000014814"/>
<dbReference type="GeneID" id="100473570"/>
<organism evidence="8 9">
    <name type="scientific">Ailuropoda melanoleuca</name>
    <name type="common">Giant panda</name>
    <dbReference type="NCBI Taxonomy" id="9646"/>
    <lineage>
        <taxon>Eukaryota</taxon>
        <taxon>Metazoa</taxon>
        <taxon>Chordata</taxon>
        <taxon>Craniata</taxon>
        <taxon>Vertebrata</taxon>
        <taxon>Euteleostomi</taxon>
        <taxon>Mammalia</taxon>
        <taxon>Eutheria</taxon>
        <taxon>Laurasiatheria</taxon>
        <taxon>Carnivora</taxon>
        <taxon>Caniformia</taxon>
        <taxon>Ursidae</taxon>
        <taxon>Ailuropoda</taxon>
    </lineage>
</organism>
<dbReference type="PANTHER" id="PTHR19970">
    <property type="entry name" value="RIBOSOMAL PROTEIN L39E"/>
    <property type="match status" value="1"/>
</dbReference>
<dbReference type="InterPro" id="IPR023626">
    <property type="entry name" value="Ribosomal_eL39_dom_sf"/>
</dbReference>
<dbReference type="RefSeq" id="XP_002927457.1">
    <property type="nucleotide sequence ID" value="XM_002927411.3"/>
</dbReference>
<comment type="subunit">
    <text evidence="7">Component of the large ribosomal subunit. Interacts with IMPACT.</text>
</comment>
<evidence type="ECO:0000313" key="9">
    <source>
        <dbReference type="Proteomes" id="UP000008912"/>
    </source>
</evidence>
<reference evidence="8" key="2">
    <citation type="submission" date="2025-08" db="UniProtKB">
        <authorList>
            <consortium name="Ensembl"/>
        </authorList>
    </citation>
    <scope>IDENTIFICATION</scope>
</reference>
<dbReference type="KEGG" id="aml:100473570"/>
<evidence type="ECO:0000256" key="5">
    <source>
        <dbReference type="ARBA" id="ARBA00035339"/>
    </source>
</evidence>
<dbReference type="Pfam" id="PF00832">
    <property type="entry name" value="Ribosomal_L39"/>
    <property type="match status" value="1"/>
</dbReference>
<reference evidence="8 9" key="1">
    <citation type="journal article" date="2010" name="Nature">
        <title>The sequence and de novo assembly of the giant panda genome.</title>
        <authorList>
            <person name="Li R."/>
            <person name="Fan W."/>
            <person name="Tian G."/>
            <person name="Zhu H."/>
            <person name="He L."/>
            <person name="Cai J."/>
            <person name="Huang Q."/>
            <person name="Cai Q."/>
            <person name="Li B."/>
            <person name="Bai Y."/>
            <person name="Zhang Z."/>
            <person name="Zhang Y."/>
            <person name="Wang W."/>
            <person name="Li J."/>
            <person name="Wei F."/>
            <person name="Li H."/>
            <person name="Jian M."/>
            <person name="Li J."/>
            <person name="Zhang Z."/>
            <person name="Nielsen R."/>
            <person name="Li D."/>
            <person name="Gu W."/>
            <person name="Yang Z."/>
            <person name="Xuan Z."/>
            <person name="Ryder O.A."/>
            <person name="Leung F.C."/>
            <person name="Zhou Y."/>
            <person name="Cao J."/>
            <person name="Sun X."/>
            <person name="Fu Y."/>
            <person name="Fang X."/>
            <person name="Guo X."/>
            <person name="Wang B."/>
            <person name="Hou R."/>
            <person name="Shen F."/>
            <person name="Mu B."/>
            <person name="Ni P."/>
            <person name="Lin R."/>
            <person name="Qian W."/>
            <person name="Wang G."/>
            <person name="Yu C."/>
            <person name="Nie W."/>
            <person name="Wang J."/>
            <person name="Wu Z."/>
            <person name="Liang H."/>
            <person name="Min J."/>
            <person name="Wu Q."/>
            <person name="Cheng S."/>
            <person name="Ruan J."/>
            <person name="Wang M."/>
            <person name="Shi Z."/>
            <person name="Wen M."/>
            <person name="Liu B."/>
            <person name="Ren X."/>
            <person name="Zheng H."/>
            <person name="Dong D."/>
            <person name="Cook K."/>
            <person name="Shan G."/>
            <person name="Zhang H."/>
            <person name="Kosiol C."/>
            <person name="Xie X."/>
            <person name="Lu Z."/>
            <person name="Zheng H."/>
            <person name="Li Y."/>
            <person name="Steiner C.C."/>
            <person name="Lam T.T."/>
            <person name="Lin S."/>
            <person name="Zhang Q."/>
            <person name="Li G."/>
            <person name="Tian J."/>
            <person name="Gong T."/>
            <person name="Liu H."/>
            <person name="Zhang D."/>
            <person name="Fang L."/>
            <person name="Ye C."/>
            <person name="Zhang J."/>
            <person name="Hu W."/>
            <person name="Xu A."/>
            <person name="Ren Y."/>
            <person name="Zhang G."/>
            <person name="Bruford M.W."/>
            <person name="Li Q."/>
            <person name="Ma L."/>
            <person name="Guo Y."/>
            <person name="An N."/>
            <person name="Hu Y."/>
            <person name="Zheng Y."/>
            <person name="Shi Y."/>
            <person name="Li Z."/>
            <person name="Liu Q."/>
            <person name="Chen Y."/>
            <person name="Zhao J."/>
            <person name="Qu N."/>
            <person name="Zhao S."/>
            <person name="Tian F."/>
            <person name="Wang X."/>
            <person name="Wang H."/>
            <person name="Xu L."/>
            <person name="Liu X."/>
            <person name="Vinar T."/>
            <person name="Wang Y."/>
            <person name="Lam T.W."/>
            <person name="Yiu S.M."/>
            <person name="Liu S."/>
            <person name="Zhang H."/>
            <person name="Li D."/>
            <person name="Huang Y."/>
            <person name="Wang X."/>
            <person name="Yang G."/>
            <person name="Jiang Z."/>
            <person name="Wang J."/>
            <person name="Qin N."/>
            <person name="Li L."/>
            <person name="Li J."/>
            <person name="Bolund L."/>
            <person name="Kristiansen K."/>
            <person name="Wong G.K."/>
            <person name="Olson M."/>
            <person name="Zhang X."/>
            <person name="Li S."/>
            <person name="Yang H."/>
            <person name="Wang J."/>
            <person name="Wang J."/>
        </authorList>
    </citation>
    <scope>NUCLEOTIDE SEQUENCE [LARGE SCALE GENOMIC DNA]</scope>
</reference>
<evidence type="ECO:0000256" key="7">
    <source>
        <dbReference type="ARBA" id="ARBA00046440"/>
    </source>
</evidence>
<evidence type="ECO:0000256" key="3">
    <source>
        <dbReference type="ARBA" id="ARBA00023274"/>
    </source>
</evidence>
<evidence type="ECO:0000313" key="8">
    <source>
        <dbReference type="Ensembl" id="ENSAMEP00000035287.1"/>
    </source>
</evidence>
<dbReference type="InterPro" id="IPR020083">
    <property type="entry name" value="Ribosomal_eL39_CS"/>
</dbReference>
<comment type="similarity">
    <text evidence="1">Belongs to the eukaryotic ribosomal protein eL39 family.</text>
</comment>
<keyword evidence="3" id="KW-0687">Ribonucleoprotein</keyword>
<evidence type="ECO:0000256" key="4">
    <source>
        <dbReference type="ARBA" id="ARBA00035234"/>
    </source>
</evidence>
<dbReference type="FunFam" id="1.10.1620.10:FF:000001">
    <property type="entry name" value="60S ribosomal protein-like L39"/>
    <property type="match status" value="1"/>
</dbReference>
<protein>
    <recommendedName>
        <fullName evidence="4">Large ribosomal subunit protein eL39</fullName>
    </recommendedName>
    <alternativeName>
        <fullName evidence="5">60S ribosomal protein L39</fullName>
    </alternativeName>
</protein>
<dbReference type="Proteomes" id="UP000008912">
    <property type="component" value="Unassembled WGS sequence"/>
</dbReference>